<evidence type="ECO:0000259" key="1">
    <source>
        <dbReference type="Pfam" id="PF01637"/>
    </source>
</evidence>
<dbReference type="KEGG" id="smo:SELMODRAFT_410860"/>
<dbReference type="HOGENOM" id="CLU_042731_0_0_1"/>
<keyword evidence="3" id="KW-1185">Reference proteome</keyword>
<dbReference type="InterPro" id="IPR011579">
    <property type="entry name" value="ATPase_dom"/>
</dbReference>
<proteinExistence type="predicted"/>
<evidence type="ECO:0000313" key="3">
    <source>
        <dbReference type="Proteomes" id="UP000001514"/>
    </source>
</evidence>
<dbReference type="InParanoid" id="D8RG38"/>
<dbReference type="EMBL" id="GL377578">
    <property type="protein sequence ID" value="EFJ28973.1"/>
    <property type="molecule type" value="Genomic_DNA"/>
</dbReference>
<name>D8RG38_SELML</name>
<dbReference type="InterPro" id="IPR027417">
    <property type="entry name" value="P-loop_NTPase"/>
</dbReference>
<accession>D8RG38</accession>
<dbReference type="Gramene" id="EFJ28973">
    <property type="protein sequence ID" value="EFJ28973"/>
    <property type="gene ID" value="SELMODRAFT_410860"/>
</dbReference>
<dbReference type="Pfam" id="PF01637">
    <property type="entry name" value="ATPase_2"/>
    <property type="match status" value="1"/>
</dbReference>
<reference evidence="2 3" key="1">
    <citation type="journal article" date="2011" name="Science">
        <title>The Selaginella genome identifies genetic changes associated with the evolution of vascular plants.</title>
        <authorList>
            <person name="Banks J.A."/>
            <person name="Nishiyama T."/>
            <person name="Hasebe M."/>
            <person name="Bowman J.L."/>
            <person name="Gribskov M."/>
            <person name="dePamphilis C."/>
            <person name="Albert V.A."/>
            <person name="Aono N."/>
            <person name="Aoyama T."/>
            <person name="Ambrose B.A."/>
            <person name="Ashton N.W."/>
            <person name="Axtell M.J."/>
            <person name="Barker E."/>
            <person name="Barker M.S."/>
            <person name="Bennetzen J.L."/>
            <person name="Bonawitz N.D."/>
            <person name="Chapple C."/>
            <person name="Cheng C."/>
            <person name="Correa L.G."/>
            <person name="Dacre M."/>
            <person name="DeBarry J."/>
            <person name="Dreyer I."/>
            <person name="Elias M."/>
            <person name="Engstrom E.M."/>
            <person name="Estelle M."/>
            <person name="Feng L."/>
            <person name="Finet C."/>
            <person name="Floyd S.K."/>
            <person name="Frommer W.B."/>
            <person name="Fujita T."/>
            <person name="Gramzow L."/>
            <person name="Gutensohn M."/>
            <person name="Harholt J."/>
            <person name="Hattori M."/>
            <person name="Heyl A."/>
            <person name="Hirai T."/>
            <person name="Hiwatashi Y."/>
            <person name="Ishikawa M."/>
            <person name="Iwata M."/>
            <person name="Karol K.G."/>
            <person name="Koehler B."/>
            <person name="Kolukisaoglu U."/>
            <person name="Kubo M."/>
            <person name="Kurata T."/>
            <person name="Lalonde S."/>
            <person name="Li K."/>
            <person name="Li Y."/>
            <person name="Litt A."/>
            <person name="Lyons E."/>
            <person name="Manning G."/>
            <person name="Maruyama T."/>
            <person name="Michael T.P."/>
            <person name="Mikami K."/>
            <person name="Miyazaki S."/>
            <person name="Morinaga S."/>
            <person name="Murata T."/>
            <person name="Mueller-Roeber B."/>
            <person name="Nelson D.R."/>
            <person name="Obara M."/>
            <person name="Oguri Y."/>
            <person name="Olmstead R.G."/>
            <person name="Onodera N."/>
            <person name="Petersen B.L."/>
            <person name="Pils B."/>
            <person name="Prigge M."/>
            <person name="Rensing S.A."/>
            <person name="Riano-Pachon D.M."/>
            <person name="Roberts A.W."/>
            <person name="Sato Y."/>
            <person name="Scheller H.V."/>
            <person name="Schulz B."/>
            <person name="Schulz C."/>
            <person name="Shakirov E.V."/>
            <person name="Shibagaki N."/>
            <person name="Shinohara N."/>
            <person name="Shippen D.E."/>
            <person name="Soerensen I."/>
            <person name="Sotooka R."/>
            <person name="Sugimoto N."/>
            <person name="Sugita M."/>
            <person name="Sumikawa N."/>
            <person name="Tanurdzic M."/>
            <person name="Theissen G."/>
            <person name="Ulvskov P."/>
            <person name="Wakazuki S."/>
            <person name="Weng J.K."/>
            <person name="Willats W.W."/>
            <person name="Wipf D."/>
            <person name="Wolf P.G."/>
            <person name="Yang L."/>
            <person name="Zimmer A.D."/>
            <person name="Zhu Q."/>
            <person name="Mitros T."/>
            <person name="Hellsten U."/>
            <person name="Loque D."/>
            <person name="Otillar R."/>
            <person name="Salamov A."/>
            <person name="Schmutz J."/>
            <person name="Shapiro H."/>
            <person name="Lindquist E."/>
            <person name="Lucas S."/>
            <person name="Rokhsar D."/>
            <person name="Grigoriev I.V."/>
        </authorList>
    </citation>
    <scope>NUCLEOTIDE SEQUENCE [LARGE SCALE GENOMIC DNA]</scope>
</reference>
<organism evidence="3">
    <name type="scientific">Selaginella moellendorffii</name>
    <name type="common">Spikemoss</name>
    <dbReference type="NCBI Taxonomy" id="88036"/>
    <lineage>
        <taxon>Eukaryota</taxon>
        <taxon>Viridiplantae</taxon>
        <taxon>Streptophyta</taxon>
        <taxon>Embryophyta</taxon>
        <taxon>Tracheophyta</taxon>
        <taxon>Lycopodiopsida</taxon>
        <taxon>Selaginellales</taxon>
        <taxon>Selaginellaceae</taxon>
        <taxon>Selaginella</taxon>
    </lineage>
</organism>
<dbReference type="Gene3D" id="3.40.50.300">
    <property type="entry name" value="P-loop containing nucleotide triphosphate hydrolases"/>
    <property type="match status" value="1"/>
</dbReference>
<dbReference type="PANTHER" id="PTHR37096">
    <property type="entry name" value="YALI0E33429P"/>
    <property type="match status" value="1"/>
</dbReference>
<dbReference type="STRING" id="88036.D8RG38"/>
<sequence length="537" mass="60967">MATFQHVFPTPTWITAMKVADASTTQLLHDFNAFSKGLLDMILRDDQGPLQQWLLFFMEGQNVKRFHHILYHVADFLSVLLTTKGEDGEGLRAWAIHPTTIHCEYTKITIQILQRVAEAENLFYNRKVELDDLAKLCKTDSMVLITGPQDSGKSALVSEFARRQEISGQGLPIYINMRAGTFSTAASFARELKSQLSPFLAAAAEYAKNIPRVGDSKVGTFAGVVGASAGALSAHIQAVECTPDTDLPALLKSIHGLLFSWRTRARRFMSGKDMGFPTLIIDEANRLREWSLSPEELEHLRTLIAYFIMVTKERKEANVILCTSEDFFKFWLDFRVGAERYHPRMVGDLTEEQAREFFLMTVRDGWNADGYKFPEDLWKEMFSFVGGRTLLLKRLAQNLTWYLEDESLLRKAWASECKILADATRLDVEKGFKPMEVQSKCNREEPCWSGKEYEGVLTELSRAEGGVASVKYLIDSKVISRVALHSLVQHNFLHYRSSLCPWADDLAWYKGKWPIVMAPSLPHLHAMASIIEEQGRH</sequence>
<dbReference type="AlphaFoldDB" id="D8RG38"/>
<dbReference type="GO" id="GO:0005524">
    <property type="term" value="F:ATP binding"/>
    <property type="evidence" value="ECO:0007669"/>
    <property type="project" value="InterPro"/>
</dbReference>
<feature type="domain" description="ATPase" evidence="1">
    <location>
        <begin position="123"/>
        <end position="391"/>
    </location>
</feature>
<protein>
    <recommendedName>
        <fullName evidence="1">ATPase domain-containing protein</fullName>
    </recommendedName>
</protein>
<dbReference type="PANTHER" id="PTHR37096:SF1">
    <property type="entry name" value="AAA+ ATPASE DOMAIN-CONTAINING PROTEIN"/>
    <property type="match status" value="1"/>
</dbReference>
<evidence type="ECO:0000313" key="2">
    <source>
        <dbReference type="EMBL" id="EFJ28973.1"/>
    </source>
</evidence>
<dbReference type="InterPro" id="IPR051667">
    <property type="entry name" value="Archaeal_ATPase_domain"/>
</dbReference>
<dbReference type="eggNOG" id="ENOG502S617">
    <property type="taxonomic scope" value="Eukaryota"/>
</dbReference>
<dbReference type="SUPFAM" id="SSF52540">
    <property type="entry name" value="P-loop containing nucleoside triphosphate hydrolases"/>
    <property type="match status" value="1"/>
</dbReference>
<dbReference type="Proteomes" id="UP000001514">
    <property type="component" value="Unassembled WGS sequence"/>
</dbReference>
<gene>
    <name evidence="2" type="ORF">SELMODRAFT_410860</name>
</gene>